<reference evidence="1 2" key="1">
    <citation type="submission" date="2014-02" db="EMBL/GenBank/DDBJ databases">
        <title>The genome sequence of the entomopathogenic fungus Metarhizium robertsii ARSEF 2575.</title>
        <authorList>
            <person name="Giuliano Garisto Donzelli B."/>
            <person name="Roe B.A."/>
            <person name="Macmil S.L."/>
            <person name="Krasnoff S.B."/>
            <person name="Gibson D.M."/>
        </authorList>
    </citation>
    <scope>NUCLEOTIDE SEQUENCE [LARGE SCALE GENOMIC DNA]</scope>
    <source>
        <strain evidence="1 2">ARSEF 2575</strain>
    </source>
</reference>
<dbReference type="EMBL" id="JELW01000016">
    <property type="protein sequence ID" value="EXU99905.1"/>
    <property type="molecule type" value="Genomic_DNA"/>
</dbReference>
<protein>
    <submittedName>
        <fullName evidence="1">Uncharacterized protein</fullName>
    </submittedName>
</protein>
<sequence length="173" mass="19980">MSSLVVHDTDQFSFVSTLNFGDPEVLCLALFRLPSIFQTYNCPLWPGCFNYPRDNYHCTVNNYYSSVNNFQYTVINYHFSINNYHYYSLANNHPHSSANNSRRRRDSRHCFRGYCGCGSHHSVMEKARAILAQGNAVLLFFSGRRARYSGRMSSSVCRYPTLVNLLYVNVLLV</sequence>
<accession>A0A014N2M7</accession>
<dbReference type="AlphaFoldDB" id="A0A014N2M7"/>
<comment type="caution">
    <text evidence="1">The sequence shown here is derived from an EMBL/GenBank/DDBJ whole genome shotgun (WGS) entry which is preliminary data.</text>
</comment>
<evidence type="ECO:0000313" key="2">
    <source>
        <dbReference type="Proteomes" id="UP000030151"/>
    </source>
</evidence>
<dbReference type="Proteomes" id="UP000030151">
    <property type="component" value="Unassembled WGS sequence"/>
</dbReference>
<evidence type="ECO:0000313" key="1">
    <source>
        <dbReference type="EMBL" id="EXU99905.1"/>
    </source>
</evidence>
<dbReference type="HOGENOM" id="CLU_1547977_0_0_1"/>
<organism evidence="1 2">
    <name type="scientific">Metarhizium robertsii</name>
    <dbReference type="NCBI Taxonomy" id="568076"/>
    <lineage>
        <taxon>Eukaryota</taxon>
        <taxon>Fungi</taxon>
        <taxon>Dikarya</taxon>
        <taxon>Ascomycota</taxon>
        <taxon>Pezizomycotina</taxon>
        <taxon>Sordariomycetes</taxon>
        <taxon>Hypocreomycetidae</taxon>
        <taxon>Hypocreales</taxon>
        <taxon>Clavicipitaceae</taxon>
        <taxon>Metarhizium</taxon>
    </lineage>
</organism>
<proteinExistence type="predicted"/>
<name>A0A014N2M7_9HYPO</name>
<gene>
    <name evidence="1" type="ORF">X797_007034</name>
</gene>